<accession>A0A5N5QHC6</accession>
<proteinExistence type="predicted"/>
<dbReference type="EMBL" id="SSOP01000120">
    <property type="protein sequence ID" value="KAB5591145.1"/>
    <property type="molecule type" value="Genomic_DNA"/>
</dbReference>
<dbReference type="AlphaFoldDB" id="A0A5N5QHC6"/>
<comment type="caution">
    <text evidence="4">The sequence shown here is derived from an EMBL/GenBank/DDBJ whole genome shotgun (WGS) entry which is preliminary data.</text>
</comment>
<name>A0A5N5QHC6_9AGAM</name>
<dbReference type="Proteomes" id="UP000383932">
    <property type="component" value="Unassembled WGS sequence"/>
</dbReference>
<dbReference type="Gene3D" id="1.20.1050.10">
    <property type="match status" value="1"/>
</dbReference>
<dbReference type="GO" id="GO:0006749">
    <property type="term" value="P:glutathione metabolic process"/>
    <property type="evidence" value="ECO:0007669"/>
    <property type="project" value="TreeGrafter"/>
</dbReference>
<dbReference type="InterPro" id="IPR040079">
    <property type="entry name" value="Glutathione_S-Trfase"/>
</dbReference>
<gene>
    <name evidence="4" type="ORF">CTheo_5396</name>
</gene>
<evidence type="ECO:0000259" key="3">
    <source>
        <dbReference type="PROSITE" id="PS50404"/>
    </source>
</evidence>
<dbReference type="SUPFAM" id="SSF52833">
    <property type="entry name" value="Thioredoxin-like"/>
    <property type="match status" value="1"/>
</dbReference>
<dbReference type="FunFam" id="3.40.30.10:FF:000016">
    <property type="entry name" value="Glutathione S-transferase F2"/>
    <property type="match status" value="1"/>
</dbReference>
<dbReference type="SFLD" id="SFLDG00358">
    <property type="entry name" value="Main_(cytGST)"/>
    <property type="match status" value="1"/>
</dbReference>
<keyword evidence="2" id="KW-0808">Transferase</keyword>
<dbReference type="InterPro" id="IPR036249">
    <property type="entry name" value="Thioredoxin-like_sf"/>
</dbReference>
<evidence type="ECO:0000256" key="1">
    <source>
        <dbReference type="ARBA" id="ARBA00012452"/>
    </source>
</evidence>
<dbReference type="SUPFAM" id="SSF47616">
    <property type="entry name" value="GST C-terminal domain-like"/>
    <property type="match status" value="1"/>
</dbReference>
<dbReference type="OrthoDB" id="249703at2759"/>
<dbReference type="PANTHER" id="PTHR43900:SF3">
    <property type="entry name" value="GLUTATHIONE S-TRANSFERASE RHO"/>
    <property type="match status" value="1"/>
</dbReference>
<sequence>MTVTIYGSATSTCTKRVLVTCHEIGVEYKVVPVDLMKLEHKDPVWIETMNPFGAVPVLVDADGTQIYESRAIARYLVAKYSPNSSLLPSPTDPKAYGLFEQAESIEYSSFDPPAIAIYEEQIWAWIKKRDVNAELIEKYRNTLLDRLKGYERILSKQKYLAGDVGFGPFARTYDS</sequence>
<evidence type="ECO:0000256" key="2">
    <source>
        <dbReference type="ARBA" id="ARBA00022679"/>
    </source>
</evidence>
<protein>
    <recommendedName>
        <fullName evidence="1">glutathione transferase</fullName>
        <ecNumber evidence="1">2.5.1.18</ecNumber>
    </recommendedName>
</protein>
<dbReference type="EC" id="2.5.1.18" evidence="1"/>
<evidence type="ECO:0000313" key="5">
    <source>
        <dbReference type="Proteomes" id="UP000383932"/>
    </source>
</evidence>
<dbReference type="Pfam" id="PF13409">
    <property type="entry name" value="GST_N_2"/>
    <property type="match status" value="1"/>
</dbReference>
<organism evidence="4 5">
    <name type="scientific">Ceratobasidium theobromae</name>
    <dbReference type="NCBI Taxonomy" id="1582974"/>
    <lineage>
        <taxon>Eukaryota</taxon>
        <taxon>Fungi</taxon>
        <taxon>Dikarya</taxon>
        <taxon>Basidiomycota</taxon>
        <taxon>Agaricomycotina</taxon>
        <taxon>Agaricomycetes</taxon>
        <taxon>Cantharellales</taxon>
        <taxon>Ceratobasidiaceae</taxon>
        <taxon>Ceratobasidium</taxon>
    </lineage>
</organism>
<dbReference type="PROSITE" id="PS50404">
    <property type="entry name" value="GST_NTER"/>
    <property type="match status" value="1"/>
</dbReference>
<dbReference type="PANTHER" id="PTHR43900">
    <property type="entry name" value="GLUTATHIONE S-TRANSFERASE RHO"/>
    <property type="match status" value="1"/>
</dbReference>
<dbReference type="SFLD" id="SFLDS00019">
    <property type="entry name" value="Glutathione_Transferase_(cytos"/>
    <property type="match status" value="1"/>
</dbReference>
<dbReference type="GO" id="GO:0005737">
    <property type="term" value="C:cytoplasm"/>
    <property type="evidence" value="ECO:0007669"/>
    <property type="project" value="TreeGrafter"/>
</dbReference>
<dbReference type="InterPro" id="IPR036282">
    <property type="entry name" value="Glutathione-S-Trfase_C_sf"/>
</dbReference>
<dbReference type="GO" id="GO:0004364">
    <property type="term" value="F:glutathione transferase activity"/>
    <property type="evidence" value="ECO:0007669"/>
    <property type="project" value="UniProtKB-EC"/>
</dbReference>
<reference evidence="4 5" key="1">
    <citation type="journal article" date="2019" name="Fungal Biol. Biotechnol.">
        <title>Draft genome sequence of fastidious pathogen Ceratobasidium theobromae, which causes vascular-streak dieback in Theobroma cacao.</title>
        <authorList>
            <person name="Ali S.S."/>
            <person name="Asman A."/>
            <person name="Shao J."/>
            <person name="Firmansyah A.P."/>
            <person name="Susilo A.W."/>
            <person name="Rosmana A."/>
            <person name="McMahon P."/>
            <person name="Junaid M."/>
            <person name="Guest D."/>
            <person name="Kheng T.Y."/>
            <person name="Meinhardt L.W."/>
            <person name="Bailey B.A."/>
        </authorList>
    </citation>
    <scope>NUCLEOTIDE SEQUENCE [LARGE SCALE GENOMIC DNA]</scope>
    <source>
        <strain evidence="4 5">CT2</strain>
    </source>
</reference>
<dbReference type="GO" id="GO:0043295">
    <property type="term" value="F:glutathione binding"/>
    <property type="evidence" value="ECO:0007669"/>
    <property type="project" value="TreeGrafter"/>
</dbReference>
<evidence type="ECO:0000313" key="4">
    <source>
        <dbReference type="EMBL" id="KAB5591145.1"/>
    </source>
</evidence>
<keyword evidence="5" id="KW-1185">Reference proteome</keyword>
<dbReference type="InterPro" id="IPR004045">
    <property type="entry name" value="Glutathione_S-Trfase_N"/>
</dbReference>
<feature type="domain" description="GST N-terminal" evidence="3">
    <location>
        <begin position="1"/>
        <end position="84"/>
    </location>
</feature>
<dbReference type="Gene3D" id="3.40.30.10">
    <property type="entry name" value="Glutaredoxin"/>
    <property type="match status" value="1"/>
</dbReference>